<dbReference type="SUPFAM" id="SSF53850">
    <property type="entry name" value="Periplasmic binding protein-like II"/>
    <property type="match status" value="1"/>
</dbReference>
<dbReference type="InterPro" id="IPR006311">
    <property type="entry name" value="TAT_signal"/>
</dbReference>
<dbReference type="Pfam" id="PF01547">
    <property type="entry name" value="SBP_bac_1"/>
    <property type="match status" value="1"/>
</dbReference>
<name>A0ABD5QKY7_9EURY</name>
<proteinExistence type="inferred from homology"/>
<comment type="caution">
    <text evidence="3">The sequence shown here is derived from an EMBL/GenBank/DDBJ whole genome shotgun (WGS) entry which is preliminary data.</text>
</comment>
<protein>
    <submittedName>
        <fullName evidence="3">ABC transporter substrate-binding protein</fullName>
    </submittedName>
</protein>
<dbReference type="RefSeq" id="WP_224828717.1">
    <property type="nucleotide sequence ID" value="NZ_JAIVEF010000009.1"/>
</dbReference>
<dbReference type="PROSITE" id="PS51318">
    <property type="entry name" value="TAT"/>
    <property type="match status" value="1"/>
</dbReference>
<dbReference type="Gene3D" id="3.40.190.10">
    <property type="entry name" value="Periplasmic binding protein-like II"/>
    <property type="match status" value="2"/>
</dbReference>
<gene>
    <name evidence="3" type="ORF">ACFPFO_22225</name>
</gene>
<organism evidence="3 4">
    <name type="scientific">Saliphagus infecundisoli</name>
    <dbReference type="NCBI Taxonomy" id="1849069"/>
    <lineage>
        <taxon>Archaea</taxon>
        <taxon>Methanobacteriati</taxon>
        <taxon>Methanobacteriota</taxon>
        <taxon>Stenosarchaea group</taxon>
        <taxon>Halobacteria</taxon>
        <taxon>Halobacteriales</taxon>
        <taxon>Natrialbaceae</taxon>
        <taxon>Saliphagus</taxon>
    </lineage>
</organism>
<dbReference type="InterPro" id="IPR050490">
    <property type="entry name" value="Bact_solute-bd_prot1"/>
</dbReference>
<accession>A0ABD5QKY7</accession>
<dbReference type="PANTHER" id="PTHR43649">
    <property type="entry name" value="ARABINOSE-BINDING PROTEIN-RELATED"/>
    <property type="match status" value="1"/>
</dbReference>
<dbReference type="Proteomes" id="UP001595925">
    <property type="component" value="Unassembled WGS sequence"/>
</dbReference>
<evidence type="ECO:0000313" key="4">
    <source>
        <dbReference type="Proteomes" id="UP001595925"/>
    </source>
</evidence>
<reference evidence="3 4" key="1">
    <citation type="journal article" date="2019" name="Int. J. Syst. Evol. Microbiol.">
        <title>The Global Catalogue of Microorganisms (GCM) 10K type strain sequencing project: providing services to taxonomists for standard genome sequencing and annotation.</title>
        <authorList>
            <consortium name="The Broad Institute Genomics Platform"/>
            <consortium name="The Broad Institute Genome Sequencing Center for Infectious Disease"/>
            <person name="Wu L."/>
            <person name="Ma J."/>
        </authorList>
    </citation>
    <scope>NUCLEOTIDE SEQUENCE [LARGE SCALE GENOMIC DNA]</scope>
    <source>
        <strain evidence="3 4">CGMCC 1.15824</strain>
    </source>
</reference>
<evidence type="ECO:0000313" key="3">
    <source>
        <dbReference type="EMBL" id="MFC4990418.1"/>
    </source>
</evidence>
<sequence>MRETDSGLDRRSVLRGLGAAGVAGIGVTGTASAQEALTVTGVWTGGEEEDFLAVVDYVSEETGLDIVYQPRTTEAILTGTLIDYEGGVAPADIVVMPSPARVQSDAAAGHLAELGDTWNPENFAPDGEQVTADGAVYAAPFKMDLKPGFWYRPSFFEEHGLEEPDDYDAFLDLLEEINGIEGVEAPLASGNGDGWPLSDVTEGFILRQEDGATLQQELIAGETSMTDDRVVTAFEEIQSLLQEGYFSAVRDFGVQYEYFWANETPLYFMGSWTPGFEAIQDPEDLDVFMVPGAESMVAAENWFTVPSYSSNVEAATTAVETFVSAEGQQVWAERGGFIASNTEVPEDAYELEIMRELATLSGEIELVPDLDDTLGDPFQSSFWAQLTGLWADPDQEIGGILETLDQSLTETVDGGG</sequence>
<evidence type="ECO:0000256" key="1">
    <source>
        <dbReference type="ARBA" id="ARBA00008520"/>
    </source>
</evidence>
<keyword evidence="4" id="KW-1185">Reference proteome</keyword>
<dbReference type="AlphaFoldDB" id="A0ABD5QKY7"/>
<dbReference type="PANTHER" id="PTHR43649:SF29">
    <property type="entry name" value="OSMOPROTECTIVE COMPOUNDS-BINDING PROTEIN GGTB"/>
    <property type="match status" value="1"/>
</dbReference>
<dbReference type="InterPro" id="IPR006059">
    <property type="entry name" value="SBP"/>
</dbReference>
<evidence type="ECO:0000256" key="2">
    <source>
        <dbReference type="ARBA" id="ARBA00022448"/>
    </source>
</evidence>
<keyword evidence="2" id="KW-0813">Transport</keyword>
<comment type="similarity">
    <text evidence="1">Belongs to the bacterial solute-binding protein 1 family.</text>
</comment>
<dbReference type="EMBL" id="JBHSJG010000072">
    <property type="protein sequence ID" value="MFC4990418.1"/>
    <property type="molecule type" value="Genomic_DNA"/>
</dbReference>